<evidence type="ECO:0000259" key="1">
    <source>
        <dbReference type="Pfam" id="PF06985"/>
    </source>
</evidence>
<feature type="domain" description="Heterokaryon incompatibility" evidence="1">
    <location>
        <begin position="7"/>
        <end position="38"/>
    </location>
</feature>
<accession>A0A6A6B9V7</accession>
<dbReference type="Proteomes" id="UP000799438">
    <property type="component" value="Unassembled WGS sequence"/>
</dbReference>
<gene>
    <name evidence="2" type="ORF">K452DRAFT_289491</name>
</gene>
<proteinExistence type="predicted"/>
<evidence type="ECO:0000313" key="3">
    <source>
        <dbReference type="Proteomes" id="UP000799438"/>
    </source>
</evidence>
<dbReference type="InterPro" id="IPR010730">
    <property type="entry name" value="HET"/>
</dbReference>
<dbReference type="EMBL" id="ML995491">
    <property type="protein sequence ID" value="KAF2140095.1"/>
    <property type="molecule type" value="Genomic_DNA"/>
</dbReference>
<organism evidence="2 3">
    <name type="scientific">Aplosporella prunicola CBS 121167</name>
    <dbReference type="NCBI Taxonomy" id="1176127"/>
    <lineage>
        <taxon>Eukaryota</taxon>
        <taxon>Fungi</taxon>
        <taxon>Dikarya</taxon>
        <taxon>Ascomycota</taxon>
        <taxon>Pezizomycotina</taxon>
        <taxon>Dothideomycetes</taxon>
        <taxon>Dothideomycetes incertae sedis</taxon>
        <taxon>Botryosphaeriales</taxon>
        <taxon>Aplosporellaceae</taxon>
        <taxon>Aplosporella</taxon>
    </lineage>
</organism>
<dbReference type="AlphaFoldDB" id="A0A6A6B9V7"/>
<dbReference type="RefSeq" id="XP_033395808.1">
    <property type="nucleotide sequence ID" value="XM_033540833.1"/>
</dbReference>
<sequence>MSTIPWNQLPKTYQDAVTVVRELNVRYILIDSLCILQDGLAPGIQQDGYHL</sequence>
<dbReference type="GeneID" id="54298329"/>
<dbReference type="OrthoDB" id="2958217at2759"/>
<name>A0A6A6B9V7_9PEZI</name>
<protein>
    <recommendedName>
        <fullName evidence="1">Heterokaryon incompatibility domain-containing protein</fullName>
    </recommendedName>
</protein>
<keyword evidence="3" id="KW-1185">Reference proteome</keyword>
<dbReference type="Pfam" id="PF06985">
    <property type="entry name" value="HET"/>
    <property type="match status" value="1"/>
</dbReference>
<evidence type="ECO:0000313" key="2">
    <source>
        <dbReference type="EMBL" id="KAF2140095.1"/>
    </source>
</evidence>
<reference evidence="2" key="1">
    <citation type="journal article" date="2020" name="Stud. Mycol.">
        <title>101 Dothideomycetes genomes: a test case for predicting lifestyles and emergence of pathogens.</title>
        <authorList>
            <person name="Haridas S."/>
            <person name="Albert R."/>
            <person name="Binder M."/>
            <person name="Bloem J."/>
            <person name="Labutti K."/>
            <person name="Salamov A."/>
            <person name="Andreopoulos B."/>
            <person name="Baker S."/>
            <person name="Barry K."/>
            <person name="Bills G."/>
            <person name="Bluhm B."/>
            <person name="Cannon C."/>
            <person name="Castanera R."/>
            <person name="Culley D."/>
            <person name="Daum C."/>
            <person name="Ezra D."/>
            <person name="Gonzalez J."/>
            <person name="Henrissat B."/>
            <person name="Kuo A."/>
            <person name="Liang C."/>
            <person name="Lipzen A."/>
            <person name="Lutzoni F."/>
            <person name="Magnuson J."/>
            <person name="Mondo S."/>
            <person name="Nolan M."/>
            <person name="Ohm R."/>
            <person name="Pangilinan J."/>
            <person name="Park H.-J."/>
            <person name="Ramirez L."/>
            <person name="Alfaro M."/>
            <person name="Sun H."/>
            <person name="Tritt A."/>
            <person name="Yoshinaga Y."/>
            <person name="Zwiers L.-H."/>
            <person name="Turgeon B."/>
            <person name="Goodwin S."/>
            <person name="Spatafora J."/>
            <person name="Crous P."/>
            <person name="Grigoriev I."/>
        </authorList>
    </citation>
    <scope>NUCLEOTIDE SEQUENCE</scope>
    <source>
        <strain evidence="2">CBS 121167</strain>
    </source>
</reference>